<keyword evidence="2" id="KW-0413">Isomerase</keyword>
<dbReference type="PANTHER" id="PTHR43475">
    <property type="entry name" value="METHYLTHIORIBOSE-1-PHOSPHATE ISOMERASE"/>
    <property type="match status" value="1"/>
</dbReference>
<evidence type="ECO:0000256" key="3">
    <source>
        <dbReference type="RuleBase" id="RU003814"/>
    </source>
</evidence>
<organism evidence="4">
    <name type="scientific">Arcella intermedia</name>
    <dbReference type="NCBI Taxonomy" id="1963864"/>
    <lineage>
        <taxon>Eukaryota</taxon>
        <taxon>Amoebozoa</taxon>
        <taxon>Tubulinea</taxon>
        <taxon>Elardia</taxon>
        <taxon>Arcellinida</taxon>
        <taxon>Sphaerothecina</taxon>
        <taxon>Arcellidae</taxon>
        <taxon>Arcella</taxon>
    </lineage>
</organism>
<dbReference type="Gene3D" id="1.20.120.420">
    <property type="entry name" value="translation initiation factor eif-2b, domain 1"/>
    <property type="match status" value="1"/>
</dbReference>
<comment type="similarity">
    <text evidence="1 3">Belongs to the eIF-2B alpha/beta/delta subunits family.</text>
</comment>
<dbReference type="EMBL" id="GIBP01004611">
    <property type="protein sequence ID" value="NDV33580.1"/>
    <property type="molecule type" value="Transcribed_RNA"/>
</dbReference>
<protein>
    <recommendedName>
        <fullName evidence="5">S-methyl-5-thioribose-1-phosphate isomerase</fullName>
    </recommendedName>
</protein>
<dbReference type="AlphaFoldDB" id="A0A6B2L9K4"/>
<evidence type="ECO:0000256" key="1">
    <source>
        <dbReference type="ARBA" id="ARBA00007251"/>
    </source>
</evidence>
<dbReference type="InterPro" id="IPR000649">
    <property type="entry name" value="IF-2B-related"/>
</dbReference>
<dbReference type="InterPro" id="IPR042529">
    <property type="entry name" value="IF_2B-like_C"/>
</dbReference>
<evidence type="ECO:0000313" key="4">
    <source>
        <dbReference type="EMBL" id="NDV33580.1"/>
    </source>
</evidence>
<reference evidence="4" key="1">
    <citation type="journal article" date="2020" name="J. Eukaryot. Microbiol.">
        <title>De novo Sequencing, Assembly and Annotation of the Transcriptome for the Free-Living Testate Amoeba Arcella intermedia.</title>
        <authorList>
            <person name="Ribeiro G.M."/>
            <person name="Porfirio-Sousa A.L."/>
            <person name="Maurer-Alcala X.X."/>
            <person name="Katz L.A."/>
            <person name="Lahr D.J.G."/>
        </authorList>
    </citation>
    <scope>NUCLEOTIDE SEQUENCE</scope>
</reference>
<dbReference type="GO" id="GO:0046523">
    <property type="term" value="F:S-methyl-5-thioribose-1-phosphate isomerase activity"/>
    <property type="evidence" value="ECO:0007669"/>
    <property type="project" value="TreeGrafter"/>
</dbReference>
<dbReference type="NCBIfam" id="TIGR00512">
    <property type="entry name" value="salvage_mtnA"/>
    <property type="match status" value="1"/>
</dbReference>
<proteinExistence type="inferred from homology"/>
<accession>A0A6B2L9K4</accession>
<dbReference type="Pfam" id="PF01008">
    <property type="entry name" value="IF-2B"/>
    <property type="match status" value="1"/>
</dbReference>
<dbReference type="InterPro" id="IPR027363">
    <property type="entry name" value="M1Pi_N"/>
</dbReference>
<dbReference type="PANTHER" id="PTHR43475:SF1">
    <property type="entry name" value="METHYLTHIORIBOSE-1-PHOSPHATE ISOMERASE"/>
    <property type="match status" value="1"/>
</dbReference>
<evidence type="ECO:0000256" key="2">
    <source>
        <dbReference type="ARBA" id="ARBA00023235"/>
    </source>
</evidence>
<dbReference type="FunFam" id="3.40.50.10470:FF:000006">
    <property type="entry name" value="Methylthioribose-1-phosphate isomerase"/>
    <property type="match status" value="1"/>
</dbReference>
<dbReference type="InterPro" id="IPR005251">
    <property type="entry name" value="IF-M1Pi"/>
</dbReference>
<dbReference type="SUPFAM" id="SSF100950">
    <property type="entry name" value="NagB/RpiA/CoA transferase-like"/>
    <property type="match status" value="1"/>
</dbReference>
<sequence length="331" mass="36312">MVLDQRKLPNEEIWLSCDSVEEMWVYIHELATRGAPLIGCSAALALAFYAIHHSPSKSQLIAKAEYLKTSRPTAVNLMYACDLISQYSNPMADFSVGSVVDIAFNILQREINMSQNMATHGDSLIQPQENILTHCNTGSLATLGLGTALGVIKLSHSKKKNIHVYVDETRPLLQGARLTTWELKRAGIPYTLICDNMAATLMRAGKINRVFVGADRIALNGDFANKIGTYSVAVLAKYHNVPFHVVAPVSTVDFNCATGGDIPIEERKSEEVEGALGHRWATKGSPVFNPSFDITPASLVTSWVLDTALYNQKQVIHQQIFKSLAPTTSKL</sequence>
<dbReference type="GO" id="GO:0019509">
    <property type="term" value="P:L-methionine salvage from methylthioadenosine"/>
    <property type="evidence" value="ECO:0007669"/>
    <property type="project" value="TreeGrafter"/>
</dbReference>
<dbReference type="InterPro" id="IPR037171">
    <property type="entry name" value="NagB/RpiA_transferase-like"/>
</dbReference>
<evidence type="ECO:0008006" key="5">
    <source>
        <dbReference type="Google" id="ProtNLM"/>
    </source>
</evidence>
<dbReference type="NCBIfam" id="NF004326">
    <property type="entry name" value="PRK05720.1"/>
    <property type="match status" value="1"/>
</dbReference>
<dbReference type="InterPro" id="IPR011559">
    <property type="entry name" value="Initiation_fac_2B_a/b/d"/>
</dbReference>
<dbReference type="Gene3D" id="3.40.50.10470">
    <property type="entry name" value="Translation initiation factor eif-2b, domain 2"/>
    <property type="match status" value="1"/>
</dbReference>
<name>A0A6B2L9K4_9EUKA</name>
<dbReference type="NCBIfam" id="TIGR00524">
    <property type="entry name" value="eIF-2B_rel"/>
    <property type="match status" value="1"/>
</dbReference>